<feature type="chain" id="PRO_5025597300" evidence="6">
    <location>
        <begin position="17"/>
        <end position="597"/>
    </location>
</feature>
<organism evidence="8 9">
    <name type="scientific">Lophiotrema nucula</name>
    <dbReference type="NCBI Taxonomy" id="690887"/>
    <lineage>
        <taxon>Eukaryota</taxon>
        <taxon>Fungi</taxon>
        <taxon>Dikarya</taxon>
        <taxon>Ascomycota</taxon>
        <taxon>Pezizomycotina</taxon>
        <taxon>Dothideomycetes</taxon>
        <taxon>Pleosporomycetidae</taxon>
        <taxon>Pleosporales</taxon>
        <taxon>Lophiotremataceae</taxon>
        <taxon>Lophiotrema</taxon>
    </lineage>
</organism>
<reference evidence="8" key="1">
    <citation type="journal article" date="2020" name="Stud. Mycol.">
        <title>101 Dothideomycetes genomes: a test case for predicting lifestyles and emergence of pathogens.</title>
        <authorList>
            <person name="Haridas S."/>
            <person name="Albert R."/>
            <person name="Binder M."/>
            <person name="Bloem J."/>
            <person name="Labutti K."/>
            <person name="Salamov A."/>
            <person name="Andreopoulos B."/>
            <person name="Baker S."/>
            <person name="Barry K."/>
            <person name="Bills G."/>
            <person name="Bluhm B."/>
            <person name="Cannon C."/>
            <person name="Castanera R."/>
            <person name="Culley D."/>
            <person name="Daum C."/>
            <person name="Ezra D."/>
            <person name="Gonzalez J."/>
            <person name="Henrissat B."/>
            <person name="Kuo A."/>
            <person name="Liang C."/>
            <person name="Lipzen A."/>
            <person name="Lutzoni F."/>
            <person name="Magnuson J."/>
            <person name="Mondo S."/>
            <person name="Nolan M."/>
            <person name="Ohm R."/>
            <person name="Pangilinan J."/>
            <person name="Park H.-J."/>
            <person name="Ramirez L."/>
            <person name="Alfaro M."/>
            <person name="Sun H."/>
            <person name="Tritt A."/>
            <person name="Yoshinaga Y."/>
            <person name="Zwiers L.-H."/>
            <person name="Turgeon B."/>
            <person name="Goodwin S."/>
            <person name="Spatafora J."/>
            <person name="Crous P."/>
            <person name="Grigoriev I."/>
        </authorList>
    </citation>
    <scope>NUCLEOTIDE SEQUENCE</scope>
    <source>
        <strain evidence="8">CBS 627.86</strain>
    </source>
</reference>
<dbReference type="OrthoDB" id="9983560at2759"/>
<name>A0A6A5ZNL5_9PLEO</name>
<evidence type="ECO:0000256" key="1">
    <source>
        <dbReference type="ARBA" id="ARBA00001974"/>
    </source>
</evidence>
<dbReference type="InterPro" id="IPR016166">
    <property type="entry name" value="FAD-bd_PCMH"/>
</dbReference>
<dbReference type="Gene3D" id="3.30.465.10">
    <property type="match status" value="2"/>
</dbReference>
<dbReference type="SUPFAM" id="SSF56176">
    <property type="entry name" value="FAD-binding/transporter-associated domain-like"/>
    <property type="match status" value="1"/>
</dbReference>
<dbReference type="InterPro" id="IPR012951">
    <property type="entry name" value="BBE"/>
</dbReference>
<comment type="cofactor">
    <cofactor evidence="1">
        <name>FAD</name>
        <dbReference type="ChEBI" id="CHEBI:57692"/>
    </cofactor>
</comment>
<evidence type="ECO:0000313" key="9">
    <source>
        <dbReference type="Proteomes" id="UP000799770"/>
    </source>
</evidence>
<evidence type="ECO:0000256" key="5">
    <source>
        <dbReference type="ARBA" id="ARBA00023002"/>
    </source>
</evidence>
<dbReference type="Pfam" id="PF01565">
    <property type="entry name" value="FAD_binding_4"/>
    <property type="match status" value="1"/>
</dbReference>
<evidence type="ECO:0000256" key="4">
    <source>
        <dbReference type="ARBA" id="ARBA00022827"/>
    </source>
</evidence>
<dbReference type="InterPro" id="IPR006094">
    <property type="entry name" value="Oxid_FAD_bind_N"/>
</dbReference>
<dbReference type="Proteomes" id="UP000799770">
    <property type="component" value="Unassembled WGS sequence"/>
</dbReference>
<dbReference type="Pfam" id="PF08031">
    <property type="entry name" value="BBE"/>
    <property type="match status" value="1"/>
</dbReference>
<dbReference type="EMBL" id="ML977313">
    <property type="protein sequence ID" value="KAF2120473.1"/>
    <property type="molecule type" value="Genomic_DNA"/>
</dbReference>
<evidence type="ECO:0000256" key="3">
    <source>
        <dbReference type="ARBA" id="ARBA00022630"/>
    </source>
</evidence>
<proteinExistence type="inferred from homology"/>
<dbReference type="InterPro" id="IPR050416">
    <property type="entry name" value="FAD-linked_Oxidoreductase"/>
</dbReference>
<dbReference type="PANTHER" id="PTHR42973:SF39">
    <property type="entry name" value="FAD-BINDING PCMH-TYPE DOMAIN-CONTAINING PROTEIN"/>
    <property type="match status" value="1"/>
</dbReference>
<gene>
    <name evidence="8" type="ORF">BDV96DRAFT_641149</name>
</gene>
<sequence>MGRFIPLLALASSALAWIGEVKEENGVKYQCKCYSDNACWPTVTDWTSLNTTVAGALKRATPPGAVCHRSLSTAGVSNASTYNAAACADAQANWLNEKWLTDDPIASLWPLYTNNTCLPTSDPNSPCTQGFYGVYVIMATTKAHIKAGVDFARTHNLRLIIRNTGHDFLGRSTGKHLTELRGYGSLIINTHSFKDVTFTTKYTGIGNWTGGAATVGIGMQGRELFKHCFDQSPPVVIVGGECPTVGWGGGYIQGGGHGPLSSIYGMGADNILSFDAITVNGEYVTANAVENPDLFWALKGGGPSTFAVVTSLTVKTFPEVPTAGTIVNINSTHTNDTAVFNKGFTIFHNLANHYTDHGMFVYFELSTGRLHIAPFVGPRMNTTQVEAVLKPLFDQLDAAKIPYDKYTRGFPTFFQFYIDMFEDEQPNQNSIVGGRLFSQTDIKERGDAVAEALLFASAPTADVGGFSVGHILNPGYGVPVADNAINPKWRNASSFVITNVIMNGDESWELKKERENIQTNVVGAALRKAGPDGATYVNEGDLNEPNWQTSYWGSNYPKLLELRKKWDPEGVLYTQTTPGTEDWSVIDYGTKLCKAVS</sequence>
<dbReference type="GO" id="GO:0071949">
    <property type="term" value="F:FAD binding"/>
    <property type="evidence" value="ECO:0007669"/>
    <property type="project" value="InterPro"/>
</dbReference>
<dbReference type="PANTHER" id="PTHR42973">
    <property type="entry name" value="BINDING OXIDOREDUCTASE, PUTATIVE (AFU_ORTHOLOGUE AFUA_1G17690)-RELATED"/>
    <property type="match status" value="1"/>
</dbReference>
<evidence type="ECO:0000313" key="8">
    <source>
        <dbReference type="EMBL" id="KAF2120473.1"/>
    </source>
</evidence>
<keyword evidence="6" id="KW-0732">Signal</keyword>
<feature type="domain" description="FAD-binding PCMH-type" evidence="7">
    <location>
        <begin position="128"/>
        <end position="319"/>
    </location>
</feature>
<keyword evidence="9" id="KW-1185">Reference proteome</keyword>
<protein>
    <submittedName>
        <fullName evidence="8">FAD/FMN-containing isoamyl alcohol oxidase-like protein MreA</fullName>
    </submittedName>
</protein>
<evidence type="ECO:0000256" key="6">
    <source>
        <dbReference type="SAM" id="SignalP"/>
    </source>
</evidence>
<keyword evidence="4" id="KW-0274">FAD</keyword>
<dbReference type="AlphaFoldDB" id="A0A6A5ZNL5"/>
<dbReference type="InterPro" id="IPR036318">
    <property type="entry name" value="FAD-bd_PCMH-like_sf"/>
</dbReference>
<dbReference type="GO" id="GO:0016491">
    <property type="term" value="F:oxidoreductase activity"/>
    <property type="evidence" value="ECO:0007669"/>
    <property type="project" value="UniProtKB-KW"/>
</dbReference>
<dbReference type="PROSITE" id="PS51387">
    <property type="entry name" value="FAD_PCMH"/>
    <property type="match status" value="1"/>
</dbReference>
<keyword evidence="5" id="KW-0560">Oxidoreductase</keyword>
<feature type="signal peptide" evidence="6">
    <location>
        <begin position="1"/>
        <end position="16"/>
    </location>
</feature>
<evidence type="ECO:0000259" key="7">
    <source>
        <dbReference type="PROSITE" id="PS51387"/>
    </source>
</evidence>
<comment type="similarity">
    <text evidence="2">Belongs to the oxygen-dependent FAD-linked oxidoreductase family.</text>
</comment>
<evidence type="ECO:0000256" key="2">
    <source>
        <dbReference type="ARBA" id="ARBA00005466"/>
    </source>
</evidence>
<accession>A0A6A5ZNL5</accession>
<dbReference type="InterPro" id="IPR016169">
    <property type="entry name" value="FAD-bd_PCMH_sub2"/>
</dbReference>
<keyword evidence="3" id="KW-0285">Flavoprotein</keyword>